<dbReference type="AlphaFoldDB" id="A0A183HKY5"/>
<gene>
    <name evidence="1" type="ORF">OFLC_LOCUS8148</name>
</gene>
<dbReference type="GO" id="GO:0030659">
    <property type="term" value="C:cytoplasmic vesicle membrane"/>
    <property type="evidence" value="ECO:0007669"/>
    <property type="project" value="TreeGrafter"/>
</dbReference>
<reference evidence="1 2" key="2">
    <citation type="submission" date="2018-11" db="EMBL/GenBank/DDBJ databases">
        <authorList>
            <consortium name="Pathogen Informatics"/>
        </authorList>
    </citation>
    <scope>NUCLEOTIDE SEQUENCE [LARGE SCALE GENOMIC DNA]</scope>
</reference>
<protein>
    <submittedName>
        <fullName evidence="1 3">Uncharacterized protein</fullName>
    </submittedName>
</protein>
<sequence>MHRLKYLKEAVRLHRYFMNNFTVEVPSTGERILYKDLCGLSCDANIVIEYFYNALLEEYEKEKMGKARSETTNLTYPIAKLFGFDVHLERNFYGVRLHSSTNKQNRSSTSEGKRTIPEETIMQAITNIEYVQYIFCYLTIENTKNFFQVIFMIFQGQVSSPSMETKLNAWEVALYKYATQTYTNEPIKILVLGPEIVNQELIKDSQRMAPYFVA</sequence>
<proteinExistence type="predicted"/>
<evidence type="ECO:0000313" key="3">
    <source>
        <dbReference type="WBParaSite" id="OFLC_0000814601-mRNA-1"/>
    </source>
</evidence>
<dbReference type="PANTHER" id="PTHR10796:SF102">
    <property type="entry name" value="SSD DOMAIN-CONTAINING PROTEIN"/>
    <property type="match status" value="1"/>
</dbReference>
<keyword evidence="2" id="KW-1185">Reference proteome</keyword>
<evidence type="ECO:0000313" key="1">
    <source>
        <dbReference type="EMBL" id="VDO54245.1"/>
    </source>
</evidence>
<dbReference type="GO" id="GO:0005886">
    <property type="term" value="C:plasma membrane"/>
    <property type="evidence" value="ECO:0007669"/>
    <property type="project" value="TreeGrafter"/>
</dbReference>
<evidence type="ECO:0000313" key="2">
    <source>
        <dbReference type="Proteomes" id="UP000267606"/>
    </source>
</evidence>
<dbReference type="PANTHER" id="PTHR10796">
    <property type="entry name" value="PATCHED-RELATED"/>
    <property type="match status" value="1"/>
</dbReference>
<reference evidence="3" key="1">
    <citation type="submission" date="2016-06" db="UniProtKB">
        <authorList>
            <consortium name="WormBaseParasite"/>
        </authorList>
    </citation>
    <scope>IDENTIFICATION</scope>
</reference>
<accession>A0A183HKY5</accession>
<dbReference type="GO" id="GO:0018996">
    <property type="term" value="P:molting cycle, collagen and cuticulin-based cuticle"/>
    <property type="evidence" value="ECO:0007669"/>
    <property type="project" value="TreeGrafter"/>
</dbReference>
<name>A0A183HKY5_9BILA</name>
<organism evidence="3">
    <name type="scientific">Onchocerca flexuosa</name>
    <dbReference type="NCBI Taxonomy" id="387005"/>
    <lineage>
        <taxon>Eukaryota</taxon>
        <taxon>Metazoa</taxon>
        <taxon>Ecdysozoa</taxon>
        <taxon>Nematoda</taxon>
        <taxon>Chromadorea</taxon>
        <taxon>Rhabditida</taxon>
        <taxon>Spirurina</taxon>
        <taxon>Spiruromorpha</taxon>
        <taxon>Filarioidea</taxon>
        <taxon>Onchocercidae</taxon>
        <taxon>Onchocerca</taxon>
    </lineage>
</organism>
<dbReference type="WBParaSite" id="OFLC_0000814601-mRNA-1">
    <property type="protein sequence ID" value="OFLC_0000814601-mRNA-1"/>
    <property type="gene ID" value="OFLC_0000814601"/>
</dbReference>
<dbReference type="GO" id="GO:0006897">
    <property type="term" value="P:endocytosis"/>
    <property type="evidence" value="ECO:0007669"/>
    <property type="project" value="TreeGrafter"/>
</dbReference>
<dbReference type="Proteomes" id="UP000267606">
    <property type="component" value="Unassembled WGS sequence"/>
</dbReference>
<dbReference type="InterPro" id="IPR051697">
    <property type="entry name" value="Patched_domain-protein"/>
</dbReference>
<dbReference type="EMBL" id="UZAJ01008989">
    <property type="protein sequence ID" value="VDO54245.1"/>
    <property type="molecule type" value="Genomic_DNA"/>
</dbReference>